<accession>A0A0C9XCM0</accession>
<gene>
    <name evidence="1" type="ORF">K443DRAFT_6015</name>
</gene>
<dbReference type="Proteomes" id="UP000054477">
    <property type="component" value="Unassembled WGS sequence"/>
</dbReference>
<dbReference type="EMBL" id="KN838590">
    <property type="protein sequence ID" value="KIK02626.1"/>
    <property type="molecule type" value="Genomic_DNA"/>
</dbReference>
<reference evidence="1 2" key="1">
    <citation type="submission" date="2014-04" db="EMBL/GenBank/DDBJ databases">
        <authorList>
            <consortium name="DOE Joint Genome Institute"/>
            <person name="Kuo A."/>
            <person name="Kohler A."/>
            <person name="Nagy L.G."/>
            <person name="Floudas D."/>
            <person name="Copeland A."/>
            <person name="Barry K.W."/>
            <person name="Cichocki N."/>
            <person name="Veneault-Fourrey C."/>
            <person name="LaButti K."/>
            <person name="Lindquist E.A."/>
            <person name="Lipzen A."/>
            <person name="Lundell T."/>
            <person name="Morin E."/>
            <person name="Murat C."/>
            <person name="Sun H."/>
            <person name="Tunlid A."/>
            <person name="Henrissat B."/>
            <person name="Grigoriev I.V."/>
            <person name="Hibbett D.S."/>
            <person name="Martin F."/>
            <person name="Nordberg H.P."/>
            <person name="Cantor M.N."/>
            <person name="Hua S.X."/>
        </authorList>
    </citation>
    <scope>NUCLEOTIDE SEQUENCE [LARGE SCALE GENOMIC DNA]</scope>
    <source>
        <strain evidence="1 2">LaAM-08-1</strain>
    </source>
</reference>
<protein>
    <submittedName>
        <fullName evidence="1">Uncharacterized protein</fullName>
    </submittedName>
</protein>
<sequence>MIAKVYDTLPPHYIGLDEQTVALTLAKDQSTANEAGVQETVHNLRMELAVVHEQKLVLERETANLKASFNQLTRESASSLAAAPVDFEKKMSKQGKANERLVSAQEKRAVAAETAATLVENDAKEARTAREELATTIFEDGEAAATRKSEQMKIMKARAEWVGGEGGRNDEACENAFDSTDQEKDLVNYVILRTQTSYE</sequence>
<dbReference type="AlphaFoldDB" id="A0A0C9XCM0"/>
<evidence type="ECO:0000313" key="2">
    <source>
        <dbReference type="Proteomes" id="UP000054477"/>
    </source>
</evidence>
<keyword evidence="2" id="KW-1185">Reference proteome</keyword>
<organism evidence="1 2">
    <name type="scientific">Laccaria amethystina LaAM-08-1</name>
    <dbReference type="NCBI Taxonomy" id="1095629"/>
    <lineage>
        <taxon>Eukaryota</taxon>
        <taxon>Fungi</taxon>
        <taxon>Dikarya</taxon>
        <taxon>Basidiomycota</taxon>
        <taxon>Agaricomycotina</taxon>
        <taxon>Agaricomycetes</taxon>
        <taxon>Agaricomycetidae</taxon>
        <taxon>Agaricales</taxon>
        <taxon>Agaricineae</taxon>
        <taxon>Hydnangiaceae</taxon>
        <taxon>Laccaria</taxon>
    </lineage>
</organism>
<dbReference type="HOGENOM" id="CLU_1372407_0_0_1"/>
<dbReference type="OrthoDB" id="10541584at2759"/>
<reference evidence="2" key="2">
    <citation type="submission" date="2015-01" db="EMBL/GenBank/DDBJ databases">
        <title>Evolutionary Origins and Diversification of the Mycorrhizal Mutualists.</title>
        <authorList>
            <consortium name="DOE Joint Genome Institute"/>
            <consortium name="Mycorrhizal Genomics Consortium"/>
            <person name="Kohler A."/>
            <person name="Kuo A."/>
            <person name="Nagy L.G."/>
            <person name="Floudas D."/>
            <person name="Copeland A."/>
            <person name="Barry K.W."/>
            <person name="Cichocki N."/>
            <person name="Veneault-Fourrey C."/>
            <person name="LaButti K."/>
            <person name="Lindquist E.A."/>
            <person name="Lipzen A."/>
            <person name="Lundell T."/>
            <person name="Morin E."/>
            <person name="Murat C."/>
            <person name="Riley R."/>
            <person name="Ohm R."/>
            <person name="Sun H."/>
            <person name="Tunlid A."/>
            <person name="Henrissat B."/>
            <person name="Grigoriev I.V."/>
            <person name="Hibbett D.S."/>
            <person name="Martin F."/>
        </authorList>
    </citation>
    <scope>NUCLEOTIDE SEQUENCE [LARGE SCALE GENOMIC DNA]</scope>
    <source>
        <strain evidence="2">LaAM-08-1</strain>
    </source>
</reference>
<proteinExistence type="predicted"/>
<evidence type="ECO:0000313" key="1">
    <source>
        <dbReference type="EMBL" id="KIK02626.1"/>
    </source>
</evidence>
<name>A0A0C9XCM0_9AGAR</name>